<evidence type="ECO:0000313" key="6">
    <source>
        <dbReference type="EMBL" id="MFD1711733.1"/>
    </source>
</evidence>
<dbReference type="InterPro" id="IPR005119">
    <property type="entry name" value="LysR_subst-bd"/>
</dbReference>
<comment type="caution">
    <text evidence="6">The sequence shown here is derived from an EMBL/GenBank/DDBJ whole genome shotgun (WGS) entry which is preliminary data.</text>
</comment>
<dbReference type="Pfam" id="PF00126">
    <property type="entry name" value="HTH_1"/>
    <property type="match status" value="1"/>
</dbReference>
<dbReference type="PANTHER" id="PTHR30126:SF6">
    <property type="entry name" value="HTH-TYPE TRANSCRIPTIONAL REGULATOR CYSB-RELATED"/>
    <property type="match status" value="1"/>
</dbReference>
<dbReference type="Gene3D" id="1.10.10.10">
    <property type="entry name" value="Winged helix-like DNA-binding domain superfamily/Winged helix DNA-binding domain"/>
    <property type="match status" value="1"/>
</dbReference>
<evidence type="ECO:0000256" key="3">
    <source>
        <dbReference type="ARBA" id="ARBA00023125"/>
    </source>
</evidence>
<protein>
    <submittedName>
        <fullName evidence="6">CysB family HTH-type transcriptional regulator</fullName>
    </submittedName>
</protein>
<gene>
    <name evidence="6" type="ORF">ACFSF0_14040</name>
</gene>
<dbReference type="PROSITE" id="PS50931">
    <property type="entry name" value="HTH_LYSR"/>
    <property type="match status" value="1"/>
</dbReference>
<proteinExistence type="inferred from homology"/>
<evidence type="ECO:0000313" key="7">
    <source>
        <dbReference type="Proteomes" id="UP001597304"/>
    </source>
</evidence>
<dbReference type="EMBL" id="JBHUEJ010000033">
    <property type="protein sequence ID" value="MFD1711733.1"/>
    <property type="molecule type" value="Genomic_DNA"/>
</dbReference>
<comment type="similarity">
    <text evidence="1">Belongs to the LysR transcriptional regulatory family.</text>
</comment>
<evidence type="ECO:0000256" key="1">
    <source>
        <dbReference type="ARBA" id="ARBA00009437"/>
    </source>
</evidence>
<keyword evidence="7" id="KW-1185">Reference proteome</keyword>
<name>A0ABW4KZJ9_9BURK</name>
<dbReference type="PANTHER" id="PTHR30126">
    <property type="entry name" value="HTH-TYPE TRANSCRIPTIONAL REGULATOR"/>
    <property type="match status" value="1"/>
</dbReference>
<dbReference type="RefSeq" id="WP_147914316.1">
    <property type="nucleotide sequence ID" value="NZ_JBHUEJ010000033.1"/>
</dbReference>
<keyword evidence="2" id="KW-0805">Transcription regulation</keyword>
<dbReference type="SUPFAM" id="SSF53850">
    <property type="entry name" value="Periplasmic binding protein-like II"/>
    <property type="match status" value="1"/>
</dbReference>
<feature type="domain" description="HTH lysR-type" evidence="5">
    <location>
        <begin position="1"/>
        <end position="59"/>
    </location>
</feature>
<sequence length="313" mass="35080">MNLHQFRFVQEAVRRNLNLTEAAKALHTSQPGVSKAIIELEEELGIEIFTRHGKRLKRVTEPGEKVLEAIAIIQREVGNLKRIGEEYSAQDTGTLSIATTHTQARYVLPLPVAKLRERYPKVNISLHQGAPDQVARMVIEETAEIGIATESLANYPELVTLPCYEWQHVLVLPRAHPLAQKTRLSLEDIAVEPLITYHPSFTGRTRIDSAFAQRQLTPRIVLEAIDSDVIKTYVRLGLGIGIVAEMAVEAEKDPDLVTRPLGQLLGQNVARIALKRGAYLRDFVYQFASLLSDRLDKDLILRAMSGHVADYEL</sequence>
<dbReference type="InterPro" id="IPR036390">
    <property type="entry name" value="WH_DNA-bd_sf"/>
</dbReference>
<evidence type="ECO:0000259" key="5">
    <source>
        <dbReference type="PROSITE" id="PS50931"/>
    </source>
</evidence>
<dbReference type="Proteomes" id="UP001597304">
    <property type="component" value="Unassembled WGS sequence"/>
</dbReference>
<keyword evidence="3" id="KW-0238">DNA-binding</keyword>
<dbReference type="InterPro" id="IPR036388">
    <property type="entry name" value="WH-like_DNA-bd_sf"/>
</dbReference>
<dbReference type="InterPro" id="IPR000847">
    <property type="entry name" value="LysR_HTH_N"/>
</dbReference>
<dbReference type="CDD" id="cd08413">
    <property type="entry name" value="PBP2_CysB_like"/>
    <property type="match status" value="1"/>
</dbReference>
<accession>A0ABW4KZJ9</accession>
<dbReference type="InterPro" id="IPR037423">
    <property type="entry name" value="CysB_PBP2"/>
</dbReference>
<evidence type="ECO:0000256" key="2">
    <source>
        <dbReference type="ARBA" id="ARBA00023015"/>
    </source>
</evidence>
<dbReference type="NCBIfam" id="NF009327">
    <property type="entry name" value="PRK12684.1"/>
    <property type="match status" value="1"/>
</dbReference>
<dbReference type="PRINTS" id="PR00039">
    <property type="entry name" value="HTHLYSR"/>
</dbReference>
<organism evidence="6 7">
    <name type="scientific">Ottowia flava</name>
    <dbReference type="NCBI Taxonomy" id="2675430"/>
    <lineage>
        <taxon>Bacteria</taxon>
        <taxon>Pseudomonadati</taxon>
        <taxon>Pseudomonadota</taxon>
        <taxon>Betaproteobacteria</taxon>
        <taxon>Burkholderiales</taxon>
        <taxon>Comamonadaceae</taxon>
        <taxon>Ottowia</taxon>
    </lineage>
</organism>
<dbReference type="Pfam" id="PF03466">
    <property type="entry name" value="LysR_substrate"/>
    <property type="match status" value="1"/>
</dbReference>
<dbReference type="SUPFAM" id="SSF46785">
    <property type="entry name" value="Winged helix' DNA-binding domain"/>
    <property type="match status" value="1"/>
</dbReference>
<evidence type="ECO:0000256" key="4">
    <source>
        <dbReference type="ARBA" id="ARBA00023163"/>
    </source>
</evidence>
<dbReference type="Gene3D" id="3.40.190.10">
    <property type="entry name" value="Periplasmic binding protein-like II"/>
    <property type="match status" value="2"/>
</dbReference>
<reference evidence="7" key="1">
    <citation type="journal article" date="2019" name="Int. J. Syst. Evol. Microbiol.">
        <title>The Global Catalogue of Microorganisms (GCM) 10K type strain sequencing project: providing services to taxonomists for standard genome sequencing and annotation.</title>
        <authorList>
            <consortium name="The Broad Institute Genomics Platform"/>
            <consortium name="The Broad Institute Genome Sequencing Center for Infectious Disease"/>
            <person name="Wu L."/>
            <person name="Ma J."/>
        </authorList>
    </citation>
    <scope>NUCLEOTIDE SEQUENCE [LARGE SCALE GENOMIC DNA]</scope>
    <source>
        <strain evidence="7">LMG 29247</strain>
    </source>
</reference>
<keyword evidence="4" id="KW-0804">Transcription</keyword>